<dbReference type="PANTHER" id="PTHR42760:SF133">
    <property type="entry name" value="3-OXOACYL-[ACYL-CARRIER-PROTEIN] REDUCTASE"/>
    <property type="match status" value="1"/>
</dbReference>
<dbReference type="EMBL" id="JABXWR010000001">
    <property type="protein sequence ID" value="NVO67480.1"/>
    <property type="molecule type" value="Genomic_DNA"/>
</dbReference>
<dbReference type="InterPro" id="IPR036291">
    <property type="entry name" value="NAD(P)-bd_dom_sf"/>
</dbReference>
<comment type="similarity">
    <text evidence="1">Belongs to the short-chain dehydrogenases/reductases (SDR) family.</text>
</comment>
<evidence type="ECO:0000256" key="1">
    <source>
        <dbReference type="ARBA" id="ARBA00006484"/>
    </source>
</evidence>
<keyword evidence="4" id="KW-1185">Reference proteome</keyword>
<dbReference type="AlphaFoldDB" id="A0A7K4HRI7"/>
<accession>A0A7K4HRI7</accession>
<dbReference type="InterPro" id="IPR002347">
    <property type="entry name" value="SDR_fam"/>
</dbReference>
<evidence type="ECO:0000313" key="3">
    <source>
        <dbReference type="EMBL" id="NVO67480.1"/>
    </source>
</evidence>
<dbReference type="PRINTS" id="PR00080">
    <property type="entry name" value="SDRFAMILY"/>
</dbReference>
<keyword evidence="2 3" id="KW-0560">Oxidoreductase</keyword>
<dbReference type="FunFam" id="3.40.50.720:FF:000084">
    <property type="entry name" value="Short-chain dehydrogenase reductase"/>
    <property type="match status" value="1"/>
</dbReference>
<dbReference type="PANTHER" id="PTHR42760">
    <property type="entry name" value="SHORT-CHAIN DEHYDROGENASES/REDUCTASES FAMILY MEMBER"/>
    <property type="match status" value="1"/>
</dbReference>
<name>A0A7K4HRI7_9EURY</name>
<comment type="caution">
    <text evidence="3">The sequence shown here is derived from an EMBL/GenBank/DDBJ whole genome shotgun (WGS) entry which is preliminary data.</text>
</comment>
<organism evidence="3 4">
    <name type="scientific">Methanofollis tationis</name>
    <dbReference type="NCBI Taxonomy" id="81417"/>
    <lineage>
        <taxon>Archaea</taxon>
        <taxon>Methanobacteriati</taxon>
        <taxon>Methanobacteriota</taxon>
        <taxon>Stenosarchaea group</taxon>
        <taxon>Methanomicrobia</taxon>
        <taxon>Methanomicrobiales</taxon>
        <taxon>Methanomicrobiaceae</taxon>
        <taxon>Methanofollis</taxon>
    </lineage>
</organism>
<evidence type="ECO:0000313" key="4">
    <source>
        <dbReference type="Proteomes" id="UP000570823"/>
    </source>
</evidence>
<dbReference type="Pfam" id="PF13561">
    <property type="entry name" value="adh_short_C2"/>
    <property type="match status" value="1"/>
</dbReference>
<dbReference type="Gene3D" id="3.40.50.720">
    <property type="entry name" value="NAD(P)-binding Rossmann-like Domain"/>
    <property type="match status" value="1"/>
</dbReference>
<protein>
    <submittedName>
        <fullName evidence="3">Glucose 1-dehydrogenase</fullName>
        <ecNumber evidence="3">1.1.1.47</ecNumber>
    </submittedName>
</protein>
<dbReference type="PRINTS" id="PR00081">
    <property type="entry name" value="GDHRDH"/>
</dbReference>
<dbReference type="Proteomes" id="UP000570823">
    <property type="component" value="Unassembled WGS sequence"/>
</dbReference>
<dbReference type="EC" id="1.1.1.47" evidence="3"/>
<gene>
    <name evidence="3" type="ORF">HWN36_09220</name>
</gene>
<dbReference type="CDD" id="cd05233">
    <property type="entry name" value="SDR_c"/>
    <property type="match status" value="1"/>
</dbReference>
<evidence type="ECO:0000256" key="2">
    <source>
        <dbReference type="ARBA" id="ARBA00023002"/>
    </source>
</evidence>
<dbReference type="NCBIfam" id="NF005559">
    <property type="entry name" value="PRK07231.1"/>
    <property type="match status" value="1"/>
</dbReference>
<dbReference type="RefSeq" id="WP_176789067.1">
    <property type="nucleotide sequence ID" value="NZ_JABXWR010000001.1"/>
</dbReference>
<proteinExistence type="inferred from homology"/>
<dbReference type="GO" id="GO:0047936">
    <property type="term" value="F:glucose 1-dehydrogenase [NAD(P)+] activity"/>
    <property type="evidence" value="ECO:0007669"/>
    <property type="project" value="UniProtKB-EC"/>
</dbReference>
<dbReference type="InterPro" id="IPR020904">
    <property type="entry name" value="Sc_DH/Rdtase_CS"/>
</dbReference>
<dbReference type="PROSITE" id="PS00061">
    <property type="entry name" value="ADH_SHORT"/>
    <property type="match status" value="1"/>
</dbReference>
<reference evidence="3 4" key="1">
    <citation type="submission" date="2020-06" db="EMBL/GenBank/DDBJ databases">
        <title>Methanofollis fontis sp. nov., a methanogen isolated from marine sediments near a cold seep at Four-Way Closure Ridge offshore southwestern Taiwan.</title>
        <authorList>
            <person name="Chen S.-C."/>
            <person name="Teng N.-H."/>
            <person name="Lin Y.-S."/>
            <person name="Lai M.-C."/>
            <person name="Chen H.-H."/>
            <person name="Wang C.-C."/>
        </authorList>
    </citation>
    <scope>NUCLEOTIDE SEQUENCE [LARGE SCALE GENOMIC DNA]</scope>
    <source>
        <strain evidence="3 4">DSM 2702</strain>
    </source>
</reference>
<dbReference type="SUPFAM" id="SSF51735">
    <property type="entry name" value="NAD(P)-binding Rossmann-fold domains"/>
    <property type="match status" value="1"/>
</dbReference>
<dbReference type="OrthoDB" id="24596at2157"/>
<sequence length="258" mass="26758">MYEEFKNRVALITGGSSGIGGAAARAFAAHGARVVLGSRGEEAGLRTEREIREAGGEAVWIRTDVSREAEVEGFVAGAADQFGRIDYAFNCAGTSGAIRYLPMQAGDDFNRTVGTNLLGVFLCMKHEIPAMIRQGGGAIVNISAVAGLTGSAGASIYAATKAGSLALTRSAALEFSANGIRVNAVCPGIIQTEGLDVAWQDIPGFTIEEAKRRFVAEVPAGRFGRPGEVAAAVLWLCSDAASYVTGQTIVVDGGLSIR</sequence>